<reference evidence="1" key="1">
    <citation type="journal article" date="2014" name="Int. J. Syst. Evol. Microbiol.">
        <title>Complete genome sequence of Corynebacterium casei LMG S-19264T (=DSM 44701T), isolated from a smear-ripened cheese.</title>
        <authorList>
            <consortium name="US DOE Joint Genome Institute (JGI-PGF)"/>
            <person name="Walter F."/>
            <person name="Albersmeier A."/>
            <person name="Kalinowski J."/>
            <person name="Ruckert C."/>
        </authorList>
    </citation>
    <scope>NUCLEOTIDE SEQUENCE</scope>
    <source>
        <strain evidence="1">CGMCC 1.15179</strain>
    </source>
</reference>
<sequence>MSYISDLFEKLIFLHKTYEPEKEKDIQKLYDVLKEEIKKETDPDVIIEAINKDISDLMYLSISFMFKVYQRAIELNPINVRLIESFVNYVDIHSGPDWEVEVNQIRDLLRINCTEKAAQVALQIDYNKWD</sequence>
<dbReference type="RefSeq" id="WP_188647372.1">
    <property type="nucleotide sequence ID" value="NZ_BMHQ01000005.1"/>
</dbReference>
<gene>
    <name evidence="1" type="ORF">GCM10011571_15890</name>
</gene>
<dbReference type="AlphaFoldDB" id="A0A8J2VF15"/>
<name>A0A8J2VF15_9BACL</name>
<reference evidence="1" key="2">
    <citation type="submission" date="2020-09" db="EMBL/GenBank/DDBJ databases">
        <authorList>
            <person name="Sun Q."/>
            <person name="Zhou Y."/>
        </authorList>
    </citation>
    <scope>NUCLEOTIDE SEQUENCE</scope>
    <source>
        <strain evidence="1">CGMCC 1.15179</strain>
    </source>
</reference>
<accession>A0A8J2VF15</accession>
<evidence type="ECO:0000313" key="1">
    <source>
        <dbReference type="EMBL" id="GGE15174.1"/>
    </source>
</evidence>
<comment type="caution">
    <text evidence="1">The sequence shown here is derived from an EMBL/GenBank/DDBJ whole genome shotgun (WGS) entry which is preliminary data.</text>
</comment>
<dbReference type="Proteomes" id="UP000625210">
    <property type="component" value="Unassembled WGS sequence"/>
</dbReference>
<organism evidence="1 2">
    <name type="scientific">Marinithermofilum abyssi</name>
    <dbReference type="NCBI Taxonomy" id="1571185"/>
    <lineage>
        <taxon>Bacteria</taxon>
        <taxon>Bacillati</taxon>
        <taxon>Bacillota</taxon>
        <taxon>Bacilli</taxon>
        <taxon>Bacillales</taxon>
        <taxon>Thermoactinomycetaceae</taxon>
        <taxon>Marinithermofilum</taxon>
    </lineage>
</organism>
<protein>
    <submittedName>
        <fullName evidence="1">Uncharacterized protein</fullName>
    </submittedName>
</protein>
<evidence type="ECO:0000313" key="2">
    <source>
        <dbReference type="Proteomes" id="UP000625210"/>
    </source>
</evidence>
<dbReference type="EMBL" id="BMHQ01000005">
    <property type="protein sequence ID" value="GGE15174.1"/>
    <property type="molecule type" value="Genomic_DNA"/>
</dbReference>
<proteinExistence type="predicted"/>
<keyword evidence="2" id="KW-1185">Reference proteome</keyword>